<evidence type="ECO:0000313" key="2">
    <source>
        <dbReference type="Proteomes" id="UP000809081"/>
    </source>
</evidence>
<keyword evidence="2" id="KW-1185">Reference proteome</keyword>
<dbReference type="InterPro" id="IPR019493">
    <property type="entry name" value="Bacteriocin_IIb_lactacin-rel"/>
</dbReference>
<accession>A0ABS2PJD9</accession>
<evidence type="ECO:0008006" key="3">
    <source>
        <dbReference type="Google" id="ProtNLM"/>
    </source>
</evidence>
<protein>
    <recommendedName>
        <fullName evidence="3">Bacteriocin</fullName>
    </recommendedName>
</protein>
<sequence>MDTKTFEQFDMMSDVQLSTVEGGGWRCAAGAGGGALTGLAAAGIGILAASNPVGWVVGGVIVGSATAGGGLTGAATFC</sequence>
<name>A0ABS2PJD9_9STRE</name>
<proteinExistence type="predicted"/>
<evidence type="ECO:0000313" key="1">
    <source>
        <dbReference type="EMBL" id="MBM7635543.1"/>
    </source>
</evidence>
<reference evidence="1 2" key="1">
    <citation type="submission" date="2021-01" db="EMBL/GenBank/DDBJ databases">
        <title>Genomic Encyclopedia of Type Strains, Phase IV (KMG-IV): sequencing the most valuable type-strain genomes for metagenomic binning, comparative biology and taxonomic classification.</title>
        <authorList>
            <person name="Goeker M."/>
        </authorList>
    </citation>
    <scope>NUCLEOTIDE SEQUENCE [LARGE SCALE GENOMIC DNA]</scope>
    <source>
        <strain evidence="1 2">DSM 27513</strain>
    </source>
</reference>
<dbReference type="EMBL" id="JAFBEI010000005">
    <property type="protein sequence ID" value="MBM7635543.1"/>
    <property type="molecule type" value="Genomic_DNA"/>
</dbReference>
<comment type="caution">
    <text evidence="1">The sequence shown here is derived from an EMBL/GenBank/DDBJ whole genome shotgun (WGS) entry which is preliminary data.</text>
</comment>
<gene>
    <name evidence="1" type="ORF">JOC31_000336</name>
</gene>
<dbReference type="Pfam" id="PF10439">
    <property type="entry name" value="Bacteriocin_IIc"/>
    <property type="match status" value="1"/>
</dbReference>
<dbReference type="Proteomes" id="UP000809081">
    <property type="component" value="Unassembled WGS sequence"/>
</dbReference>
<organism evidence="1 2">
    <name type="scientific">Streptococcus saliviloxodontae</name>
    <dbReference type="NCBI Taxonomy" id="1349416"/>
    <lineage>
        <taxon>Bacteria</taxon>
        <taxon>Bacillati</taxon>
        <taxon>Bacillota</taxon>
        <taxon>Bacilli</taxon>
        <taxon>Lactobacillales</taxon>
        <taxon>Streptococcaceae</taxon>
        <taxon>Streptococcus</taxon>
    </lineage>
</organism>
<dbReference type="RefSeq" id="WP_205016486.1">
    <property type="nucleotide sequence ID" value="NZ_JAFBEI010000005.1"/>
</dbReference>